<dbReference type="Proteomes" id="UP000829756">
    <property type="component" value="Chromosome"/>
</dbReference>
<dbReference type="KEGG" id="usu:LVJ78_00895"/>
<sequence>MGKIIKYQNIIKHLIGIALFLLTAILMMWLSSPNGPIYNSKTKGLDAQKLKIQSEIMQFSDQYQIILKGEGFRAGIAGMAFEIKGKNNEPIEMQDIRARVVDLGFSDKYLCRGTEGIGLDSDYYTDEGMYQKVFLQWRNPAEKCKKH</sequence>
<organism evidence="2 3">
    <name type="scientific">Uruburuella suis</name>
    <dbReference type="NCBI Taxonomy" id="252130"/>
    <lineage>
        <taxon>Bacteria</taxon>
        <taxon>Pseudomonadati</taxon>
        <taxon>Pseudomonadota</taxon>
        <taxon>Betaproteobacteria</taxon>
        <taxon>Neisseriales</taxon>
        <taxon>Neisseriaceae</taxon>
        <taxon>Uruburuella</taxon>
    </lineage>
</organism>
<keyword evidence="1" id="KW-0472">Membrane</keyword>
<evidence type="ECO:0000256" key="1">
    <source>
        <dbReference type="SAM" id="Phobius"/>
    </source>
</evidence>
<name>A0AAE9GV86_9NEIS</name>
<feature type="transmembrane region" description="Helical" evidence="1">
    <location>
        <begin position="12"/>
        <end position="30"/>
    </location>
</feature>
<evidence type="ECO:0000313" key="2">
    <source>
        <dbReference type="EMBL" id="UOO79626.1"/>
    </source>
</evidence>
<dbReference type="AlphaFoldDB" id="A0AAE9GV86"/>
<dbReference type="EMBL" id="CP091507">
    <property type="protein sequence ID" value="UOO79626.1"/>
    <property type="molecule type" value="Genomic_DNA"/>
</dbReference>
<accession>A0AAE9GV86</accession>
<reference evidence="2" key="1">
    <citation type="submission" date="2021-12" db="EMBL/GenBank/DDBJ databases">
        <authorList>
            <person name="Veyrier F.J."/>
        </authorList>
    </citation>
    <scope>NUCLEOTIDE SEQUENCE</scope>
    <source>
        <strain evidence="2">1258/02</strain>
    </source>
</reference>
<reference evidence="2" key="2">
    <citation type="journal article" date="2022" name="Res Sq">
        <title>Evolution of multicellular longitudinally dividing oral cavity symbionts (Neisseriaceae).</title>
        <authorList>
            <person name="Nyongesa S."/>
            <person name="Weber P."/>
            <person name="Bernet E."/>
            <person name="Pullido F."/>
            <person name="Nieckarz M."/>
            <person name="Delaby M."/>
            <person name="Nieves C."/>
            <person name="Viehboeck T."/>
            <person name="Krause N."/>
            <person name="Rivera-Millot A."/>
            <person name="Nakamura A."/>
            <person name="Vischer N."/>
            <person name="VanNieuwenhze M."/>
            <person name="Brun Y."/>
            <person name="Cava F."/>
            <person name="Bulgheresi S."/>
            <person name="Veyrier F."/>
        </authorList>
    </citation>
    <scope>NUCLEOTIDE SEQUENCE</scope>
    <source>
        <strain evidence="2">1258/02</strain>
    </source>
</reference>
<protein>
    <submittedName>
        <fullName evidence="2">Uncharacterized protein</fullName>
    </submittedName>
</protein>
<keyword evidence="1" id="KW-0812">Transmembrane</keyword>
<evidence type="ECO:0000313" key="3">
    <source>
        <dbReference type="Proteomes" id="UP000829756"/>
    </source>
</evidence>
<dbReference type="RefSeq" id="WP_132953863.1">
    <property type="nucleotide sequence ID" value="NZ_CBDUCQ010000030.1"/>
</dbReference>
<gene>
    <name evidence="2" type="ORF">LVJ78_00895</name>
</gene>
<keyword evidence="1" id="KW-1133">Transmembrane helix</keyword>
<proteinExistence type="predicted"/>